<accession>A0ABQ6GB61</accession>
<evidence type="ECO:0000313" key="1">
    <source>
        <dbReference type="EMBL" id="GLX67475.1"/>
    </source>
</evidence>
<dbReference type="Proteomes" id="UP001157114">
    <property type="component" value="Unassembled WGS sequence"/>
</dbReference>
<comment type="caution">
    <text evidence="1">The sequence shown here is derived from an EMBL/GenBank/DDBJ whole genome shotgun (WGS) entry which is preliminary data.</text>
</comment>
<proteinExistence type="predicted"/>
<protein>
    <recommendedName>
        <fullName evidence="3">Transposase</fullName>
    </recommendedName>
</protein>
<name>A0ABQ6GB61_9BACL</name>
<organism evidence="1 2">
    <name type="scientific">Paenibacillus glycanilyticus</name>
    <dbReference type="NCBI Taxonomy" id="126569"/>
    <lineage>
        <taxon>Bacteria</taxon>
        <taxon>Bacillati</taxon>
        <taxon>Bacillota</taxon>
        <taxon>Bacilli</taxon>
        <taxon>Bacillales</taxon>
        <taxon>Paenibacillaceae</taxon>
        <taxon>Paenibacillus</taxon>
    </lineage>
</organism>
<sequence>MPSAVLVDRGFPEIRELLGILAFRGTLDLEEGQEAEKMTWSCHSLLDRLNHSM</sequence>
<reference evidence="1 2" key="1">
    <citation type="submission" date="2023-03" db="EMBL/GenBank/DDBJ databases">
        <title>Draft genome sequence of the bacteria which degrade cell wall of Tricholomamatutake.</title>
        <authorList>
            <person name="Konishi Y."/>
            <person name="Fukuta Y."/>
            <person name="Shirasaka N."/>
        </authorList>
    </citation>
    <scope>NUCLEOTIDE SEQUENCE [LARGE SCALE GENOMIC DNA]</scope>
    <source>
        <strain evidence="2">mu1</strain>
    </source>
</reference>
<evidence type="ECO:0000313" key="2">
    <source>
        <dbReference type="Proteomes" id="UP001157114"/>
    </source>
</evidence>
<dbReference type="EMBL" id="BSSQ01000006">
    <property type="protein sequence ID" value="GLX67475.1"/>
    <property type="molecule type" value="Genomic_DNA"/>
</dbReference>
<gene>
    <name evidence="1" type="ORF">MU1_18200</name>
</gene>
<keyword evidence="2" id="KW-1185">Reference proteome</keyword>
<evidence type="ECO:0008006" key="3">
    <source>
        <dbReference type="Google" id="ProtNLM"/>
    </source>
</evidence>